<reference evidence="2 3" key="1">
    <citation type="submission" date="2016-11" db="EMBL/GenBank/DDBJ databases">
        <authorList>
            <person name="Jaros S."/>
            <person name="Januszkiewicz K."/>
            <person name="Wedrychowicz H."/>
        </authorList>
    </citation>
    <scope>NUCLEOTIDE SEQUENCE [LARGE SCALE GENOMIC DNA]</scope>
    <source>
        <strain evidence="2 3">DSM 5091</strain>
    </source>
</reference>
<dbReference type="RefSeq" id="WP_139249415.1">
    <property type="nucleotide sequence ID" value="NZ_FQZT01000020.1"/>
</dbReference>
<evidence type="ECO:0000259" key="1">
    <source>
        <dbReference type="PROSITE" id="PS50994"/>
    </source>
</evidence>
<proteinExistence type="predicted"/>
<dbReference type="InterPro" id="IPR001584">
    <property type="entry name" value="Integrase_cat-core"/>
</dbReference>
<dbReference type="PROSITE" id="PS50994">
    <property type="entry name" value="INTEGRASE"/>
    <property type="match status" value="1"/>
</dbReference>
<dbReference type="AlphaFoldDB" id="A0A1M6MRI4"/>
<dbReference type="PANTHER" id="PTHR46889">
    <property type="entry name" value="TRANSPOSASE INSF FOR INSERTION SEQUENCE IS3B-RELATED"/>
    <property type="match status" value="1"/>
</dbReference>
<dbReference type="InterPro" id="IPR050900">
    <property type="entry name" value="Transposase_IS3/IS150/IS904"/>
</dbReference>
<dbReference type="InterPro" id="IPR012337">
    <property type="entry name" value="RNaseH-like_sf"/>
</dbReference>
<dbReference type="PANTHER" id="PTHR46889:SF5">
    <property type="entry name" value="INTEGRASE PROTEIN"/>
    <property type="match status" value="1"/>
</dbReference>
<name>A0A1M6MRI4_MALRU</name>
<dbReference type="EMBL" id="FQZT01000020">
    <property type="protein sequence ID" value="SHJ85893.1"/>
    <property type="molecule type" value="Genomic_DNA"/>
</dbReference>
<sequence>ALRQAARQRQTRRSLLHHSDRGLQYCSGVYQQELKRHGITPSMTDGYDCYQNALAERVNGILKQEFLLHKCRNLQELKGLVRESVAIYNRLRPHLSLNMQTPEEVHKKATSMGEVA</sequence>
<evidence type="ECO:0000313" key="3">
    <source>
        <dbReference type="Proteomes" id="UP000184171"/>
    </source>
</evidence>
<dbReference type="SUPFAM" id="SSF53098">
    <property type="entry name" value="Ribonuclease H-like"/>
    <property type="match status" value="1"/>
</dbReference>
<protein>
    <submittedName>
        <fullName evidence="2">Integrase core domain-containing protein</fullName>
    </submittedName>
</protein>
<keyword evidence="3" id="KW-1185">Reference proteome</keyword>
<feature type="non-terminal residue" evidence="2">
    <location>
        <position position="1"/>
    </location>
</feature>
<feature type="domain" description="Integrase catalytic" evidence="1">
    <location>
        <begin position="1"/>
        <end position="110"/>
    </location>
</feature>
<gene>
    <name evidence="2" type="ORF">SAMN02745165_03373</name>
</gene>
<dbReference type="Pfam" id="PF13683">
    <property type="entry name" value="rve_3"/>
    <property type="match status" value="1"/>
</dbReference>
<accession>A0A1M6MRI4</accession>
<dbReference type="GO" id="GO:0003676">
    <property type="term" value="F:nucleic acid binding"/>
    <property type="evidence" value="ECO:0007669"/>
    <property type="project" value="InterPro"/>
</dbReference>
<dbReference type="Gene3D" id="3.30.420.10">
    <property type="entry name" value="Ribonuclease H-like superfamily/Ribonuclease H"/>
    <property type="match status" value="1"/>
</dbReference>
<dbReference type="InterPro" id="IPR036397">
    <property type="entry name" value="RNaseH_sf"/>
</dbReference>
<dbReference type="Proteomes" id="UP000184171">
    <property type="component" value="Unassembled WGS sequence"/>
</dbReference>
<evidence type="ECO:0000313" key="2">
    <source>
        <dbReference type="EMBL" id="SHJ85893.1"/>
    </source>
</evidence>
<dbReference type="STRING" id="1122189.SAMN02745165_03373"/>
<dbReference type="GO" id="GO:0015074">
    <property type="term" value="P:DNA integration"/>
    <property type="evidence" value="ECO:0007669"/>
    <property type="project" value="InterPro"/>
</dbReference>
<dbReference type="OrthoDB" id="5392217at2"/>
<organism evidence="2 3">
    <name type="scientific">Malonomonas rubra DSM 5091</name>
    <dbReference type="NCBI Taxonomy" id="1122189"/>
    <lineage>
        <taxon>Bacteria</taxon>
        <taxon>Pseudomonadati</taxon>
        <taxon>Thermodesulfobacteriota</taxon>
        <taxon>Desulfuromonadia</taxon>
        <taxon>Desulfuromonadales</taxon>
        <taxon>Geopsychrobacteraceae</taxon>
        <taxon>Malonomonas</taxon>
    </lineage>
</organism>